<accession>A0A9N8WBF8</accession>
<dbReference type="InterPro" id="IPR029048">
    <property type="entry name" value="HSP70_C_sf"/>
</dbReference>
<evidence type="ECO:0000256" key="3">
    <source>
        <dbReference type="ARBA" id="ARBA00022840"/>
    </source>
</evidence>
<sequence>MSNGKAVGIDLGSTYSCVGVWKNDRIEIITNDQGHRTTPSYVAFTESERLIGDAAKNQVNMNPYNTVFNVKRLIGRNFSDEVIQSDIKHWPFKIIEKNGKPHIQVSFKGEKKDFTPEEISSMILVKLKETAEAYLGTKVNNAVITSPAYFNDSQRQAIKDAGEIAGLNVLRIINEATAASIAYGLNTRACGERNVLIYDLGGGSFDVSLLTIEEGIFEVKAVAGDTHLGGEDFDNRLVNHFVQEFNRKFKKDLTTNARAFRRLRTACERSKRELSSSLKASIEIDSLYEGIDFYTSLTRAKFEELNQDLFQSTMEHVEKVLRDSKIDKSQIHEIVLVGGSTRIPKIQKMVSEFFNGKEPNKSVNPDEAMAYGAAIQAAILTGDASEKTQDLLLLDVAALSLGIETTGGVMTPLIKRNTTVPTKKSEIISTDFENQTEMLIRIYEGERARSKDNNLLGEFKLSEIHPAPKGVPQIEVSAVDKTTGISNKMTITNDKGRLSKEEIELAEAEKYREDDEKIAQNIQARNSLESYAYNLRNILHSEQVVGNLDLASKMKLEDAIQQSITWLENNQEAMRGEYDYKQRSLKKIADSIIMKFCGTGASFGPGGFPV</sequence>
<dbReference type="PROSITE" id="PS01036">
    <property type="entry name" value="HSP70_3"/>
    <property type="match status" value="1"/>
</dbReference>
<name>A0A9N8WBF8_9GLOM</name>
<evidence type="ECO:0000256" key="4">
    <source>
        <dbReference type="RuleBase" id="RU003322"/>
    </source>
</evidence>
<dbReference type="FunFam" id="3.30.420.40:FF:000026">
    <property type="entry name" value="Heat shock protein 70"/>
    <property type="match status" value="1"/>
</dbReference>
<proteinExistence type="inferred from homology"/>
<dbReference type="Gene3D" id="2.60.34.10">
    <property type="entry name" value="Substrate Binding Domain Of DNAk, Chain A, domain 1"/>
    <property type="match status" value="1"/>
</dbReference>
<organism evidence="5 6">
    <name type="scientific">Funneliformis caledonium</name>
    <dbReference type="NCBI Taxonomy" id="1117310"/>
    <lineage>
        <taxon>Eukaryota</taxon>
        <taxon>Fungi</taxon>
        <taxon>Fungi incertae sedis</taxon>
        <taxon>Mucoromycota</taxon>
        <taxon>Glomeromycotina</taxon>
        <taxon>Glomeromycetes</taxon>
        <taxon>Glomerales</taxon>
        <taxon>Glomeraceae</taxon>
        <taxon>Funneliformis</taxon>
    </lineage>
</organism>
<dbReference type="PROSITE" id="PS00329">
    <property type="entry name" value="HSP70_2"/>
    <property type="match status" value="1"/>
</dbReference>
<dbReference type="PRINTS" id="PR00301">
    <property type="entry name" value="HEATSHOCK70"/>
</dbReference>
<protein>
    <submittedName>
        <fullName evidence="5">9010_t:CDS:1</fullName>
    </submittedName>
</protein>
<dbReference type="SUPFAM" id="SSF100934">
    <property type="entry name" value="Heat shock protein 70kD (HSP70), C-terminal subdomain"/>
    <property type="match status" value="1"/>
</dbReference>
<dbReference type="EMBL" id="CAJVPQ010000407">
    <property type="protein sequence ID" value="CAG8478771.1"/>
    <property type="molecule type" value="Genomic_DNA"/>
</dbReference>
<evidence type="ECO:0000313" key="5">
    <source>
        <dbReference type="EMBL" id="CAG8478771.1"/>
    </source>
</evidence>
<gene>
    <name evidence="5" type="ORF">FCALED_LOCUS2600</name>
</gene>
<dbReference type="Gene3D" id="3.30.420.40">
    <property type="match status" value="2"/>
</dbReference>
<dbReference type="InterPro" id="IPR013126">
    <property type="entry name" value="Hsp_70_fam"/>
</dbReference>
<dbReference type="InterPro" id="IPR018181">
    <property type="entry name" value="Heat_shock_70_CS"/>
</dbReference>
<dbReference type="SUPFAM" id="SSF53067">
    <property type="entry name" value="Actin-like ATPase domain"/>
    <property type="match status" value="2"/>
</dbReference>
<dbReference type="Gene3D" id="1.20.1270.10">
    <property type="match status" value="1"/>
</dbReference>
<evidence type="ECO:0000313" key="6">
    <source>
        <dbReference type="Proteomes" id="UP000789570"/>
    </source>
</evidence>
<dbReference type="OrthoDB" id="2401965at2759"/>
<keyword evidence="3 4" id="KW-0067">ATP-binding</keyword>
<dbReference type="InterPro" id="IPR043129">
    <property type="entry name" value="ATPase_NBD"/>
</dbReference>
<dbReference type="FunFam" id="3.30.420.40:FF:000172">
    <property type="entry name" value="Heat shock 70 kDa protein"/>
    <property type="match status" value="1"/>
</dbReference>
<dbReference type="Gene3D" id="3.90.640.10">
    <property type="entry name" value="Actin, Chain A, domain 4"/>
    <property type="match status" value="1"/>
</dbReference>
<keyword evidence="2 4" id="KW-0547">Nucleotide-binding</keyword>
<dbReference type="Pfam" id="PF00012">
    <property type="entry name" value="HSP70"/>
    <property type="match status" value="1"/>
</dbReference>
<dbReference type="InterPro" id="IPR029047">
    <property type="entry name" value="HSP70_peptide-bd_sf"/>
</dbReference>
<dbReference type="FunFam" id="3.90.640.10:FF:000134">
    <property type="entry name" value="Heat shock cognate 71 kDa protein"/>
    <property type="match status" value="1"/>
</dbReference>
<dbReference type="FunFam" id="3.30.30.30:FF:000001">
    <property type="entry name" value="heat shock 70 kDa protein-like"/>
    <property type="match status" value="1"/>
</dbReference>
<reference evidence="5" key="1">
    <citation type="submission" date="2021-06" db="EMBL/GenBank/DDBJ databases">
        <authorList>
            <person name="Kallberg Y."/>
            <person name="Tangrot J."/>
            <person name="Rosling A."/>
        </authorList>
    </citation>
    <scope>NUCLEOTIDE SEQUENCE</scope>
    <source>
        <strain evidence="5">UK204</strain>
    </source>
</reference>
<dbReference type="NCBIfam" id="NF001413">
    <property type="entry name" value="PRK00290.1"/>
    <property type="match status" value="1"/>
</dbReference>
<evidence type="ECO:0000256" key="2">
    <source>
        <dbReference type="ARBA" id="ARBA00022741"/>
    </source>
</evidence>
<dbReference type="GO" id="GO:0005524">
    <property type="term" value="F:ATP binding"/>
    <property type="evidence" value="ECO:0007669"/>
    <property type="project" value="UniProtKB-KW"/>
</dbReference>
<keyword evidence="6" id="KW-1185">Reference proteome</keyword>
<dbReference type="CDD" id="cd10233">
    <property type="entry name" value="ASKHA_NBD_HSP70_HSPA1"/>
    <property type="match status" value="1"/>
</dbReference>
<evidence type="ECO:0000256" key="1">
    <source>
        <dbReference type="ARBA" id="ARBA00007381"/>
    </source>
</evidence>
<dbReference type="Proteomes" id="UP000789570">
    <property type="component" value="Unassembled WGS sequence"/>
</dbReference>
<dbReference type="GO" id="GO:0140662">
    <property type="term" value="F:ATP-dependent protein folding chaperone"/>
    <property type="evidence" value="ECO:0007669"/>
    <property type="project" value="InterPro"/>
</dbReference>
<comment type="similarity">
    <text evidence="1 4">Belongs to the heat shock protein 70 family.</text>
</comment>
<dbReference type="SUPFAM" id="SSF100920">
    <property type="entry name" value="Heat shock protein 70kD (HSP70), peptide-binding domain"/>
    <property type="match status" value="1"/>
</dbReference>
<dbReference type="Gene3D" id="3.30.30.30">
    <property type="match status" value="1"/>
</dbReference>
<comment type="caution">
    <text evidence="5">The sequence shown here is derived from an EMBL/GenBank/DDBJ whole genome shotgun (WGS) entry which is preliminary data.</text>
</comment>
<dbReference type="AlphaFoldDB" id="A0A9N8WBF8"/>
<dbReference type="PANTHER" id="PTHR19375">
    <property type="entry name" value="HEAT SHOCK PROTEIN 70KDA"/>
    <property type="match status" value="1"/>
</dbReference>